<dbReference type="Pfam" id="PF10604">
    <property type="entry name" value="Polyketide_cyc2"/>
    <property type="match status" value="1"/>
</dbReference>
<protein>
    <submittedName>
        <fullName evidence="1">SRPBCC family protein</fullName>
    </submittedName>
</protein>
<evidence type="ECO:0000313" key="1">
    <source>
        <dbReference type="EMBL" id="MFB9258409.1"/>
    </source>
</evidence>
<dbReference type="Gene3D" id="3.30.530.20">
    <property type="match status" value="1"/>
</dbReference>
<gene>
    <name evidence="1" type="ORF">ACFFVD_01155</name>
</gene>
<reference evidence="1 2" key="1">
    <citation type="submission" date="2024-09" db="EMBL/GenBank/DDBJ databases">
        <authorList>
            <person name="Sun Q."/>
            <person name="Mori K."/>
        </authorList>
    </citation>
    <scope>NUCLEOTIDE SEQUENCE [LARGE SCALE GENOMIC DNA]</scope>
    <source>
        <strain evidence="1 2">CCM 7659</strain>
    </source>
</reference>
<keyword evidence="2" id="KW-1185">Reference proteome</keyword>
<name>A0ABV5JL19_9ACTN</name>
<dbReference type="SUPFAM" id="SSF55961">
    <property type="entry name" value="Bet v1-like"/>
    <property type="match status" value="1"/>
</dbReference>
<comment type="caution">
    <text evidence="1">The sequence shown here is derived from an EMBL/GenBank/DDBJ whole genome shotgun (WGS) entry which is preliminary data.</text>
</comment>
<accession>A0ABV5JL19</accession>
<organism evidence="1 2">
    <name type="scientific">Dietzia aerolata</name>
    <dbReference type="NCBI Taxonomy" id="595984"/>
    <lineage>
        <taxon>Bacteria</taxon>
        <taxon>Bacillati</taxon>
        <taxon>Actinomycetota</taxon>
        <taxon>Actinomycetes</taxon>
        <taxon>Mycobacteriales</taxon>
        <taxon>Dietziaceae</taxon>
        <taxon>Dietzia</taxon>
    </lineage>
</organism>
<dbReference type="RefSeq" id="WP_182632551.1">
    <property type="nucleotide sequence ID" value="NZ_JAALDM010000156.1"/>
</dbReference>
<dbReference type="EMBL" id="JBHMDY010000001">
    <property type="protein sequence ID" value="MFB9258409.1"/>
    <property type="molecule type" value="Genomic_DNA"/>
</dbReference>
<dbReference type="Proteomes" id="UP001589700">
    <property type="component" value="Unassembled WGS sequence"/>
</dbReference>
<dbReference type="InterPro" id="IPR023393">
    <property type="entry name" value="START-like_dom_sf"/>
</dbReference>
<dbReference type="InterPro" id="IPR019587">
    <property type="entry name" value="Polyketide_cyclase/dehydratase"/>
</dbReference>
<dbReference type="CDD" id="cd07812">
    <property type="entry name" value="SRPBCC"/>
    <property type="match status" value="1"/>
</dbReference>
<sequence>MTVSLTHSESISVSASPDRVYDTVSDVTRTGEWSPVCRECWWDEGGGAVVGAYFTGRNVTPDRTWETRSEVVVADPGREFSWSVAGGRVVWTYSMQPEADGASTRLTESWDFTPEGQEFFVEKYGDSAAEEIEKRRAAAFTGIPETLAAIKRVVESGD</sequence>
<proteinExistence type="predicted"/>
<evidence type="ECO:0000313" key="2">
    <source>
        <dbReference type="Proteomes" id="UP001589700"/>
    </source>
</evidence>